<protein>
    <submittedName>
        <fullName evidence="2">NADPH-dependent FMN reductase</fullName>
    </submittedName>
</protein>
<reference evidence="2 3" key="1">
    <citation type="submission" date="2016-10" db="EMBL/GenBank/DDBJ databases">
        <title>Draft Genome sequence of Roseomonas sp. strain M3.</title>
        <authorList>
            <person name="Subhash Y."/>
            <person name="Lee S."/>
        </authorList>
    </citation>
    <scope>NUCLEOTIDE SEQUENCE [LARGE SCALE GENOMIC DNA]</scope>
    <source>
        <strain evidence="2 3">M3</strain>
    </source>
</reference>
<dbReference type="SUPFAM" id="SSF52218">
    <property type="entry name" value="Flavoproteins"/>
    <property type="match status" value="1"/>
</dbReference>
<organism evidence="2 3">
    <name type="scientific">Teichococcus deserti</name>
    <dbReference type="NCBI Taxonomy" id="1817963"/>
    <lineage>
        <taxon>Bacteria</taxon>
        <taxon>Pseudomonadati</taxon>
        <taxon>Pseudomonadota</taxon>
        <taxon>Alphaproteobacteria</taxon>
        <taxon>Acetobacterales</taxon>
        <taxon>Roseomonadaceae</taxon>
        <taxon>Roseomonas</taxon>
    </lineage>
</organism>
<dbReference type="AlphaFoldDB" id="A0A1V2GXJ4"/>
<comment type="caution">
    <text evidence="2">The sequence shown here is derived from an EMBL/GenBank/DDBJ whole genome shotgun (WGS) entry which is preliminary data.</text>
</comment>
<dbReference type="PANTHER" id="PTHR30543">
    <property type="entry name" value="CHROMATE REDUCTASE"/>
    <property type="match status" value="1"/>
</dbReference>
<dbReference type="GO" id="GO:0010181">
    <property type="term" value="F:FMN binding"/>
    <property type="evidence" value="ECO:0007669"/>
    <property type="project" value="TreeGrafter"/>
</dbReference>
<accession>A0A1V2GXJ4</accession>
<evidence type="ECO:0000259" key="1">
    <source>
        <dbReference type="Pfam" id="PF03358"/>
    </source>
</evidence>
<feature type="domain" description="NADPH-dependent FMN reductase-like" evidence="1">
    <location>
        <begin position="5"/>
        <end position="150"/>
    </location>
</feature>
<dbReference type="OrthoDB" id="9812295at2"/>
<dbReference type="Proteomes" id="UP000188879">
    <property type="component" value="Unassembled WGS sequence"/>
</dbReference>
<dbReference type="Gene3D" id="3.40.50.360">
    <property type="match status" value="1"/>
</dbReference>
<dbReference type="InterPro" id="IPR029039">
    <property type="entry name" value="Flavoprotein-like_sf"/>
</dbReference>
<dbReference type="InterPro" id="IPR050712">
    <property type="entry name" value="NAD(P)H-dep_reductase"/>
</dbReference>
<evidence type="ECO:0000313" key="2">
    <source>
        <dbReference type="EMBL" id="ONG48213.1"/>
    </source>
</evidence>
<name>A0A1V2GXJ4_9PROT</name>
<dbReference type="PANTHER" id="PTHR30543:SF21">
    <property type="entry name" value="NAD(P)H-DEPENDENT FMN REDUCTASE LOT6"/>
    <property type="match status" value="1"/>
</dbReference>
<dbReference type="GO" id="GO:0005829">
    <property type="term" value="C:cytosol"/>
    <property type="evidence" value="ECO:0007669"/>
    <property type="project" value="TreeGrafter"/>
</dbReference>
<dbReference type="EMBL" id="MLCO01000250">
    <property type="protein sequence ID" value="ONG48213.1"/>
    <property type="molecule type" value="Genomic_DNA"/>
</dbReference>
<evidence type="ECO:0000313" key="3">
    <source>
        <dbReference type="Proteomes" id="UP000188879"/>
    </source>
</evidence>
<sequence length="183" mass="19258">MAMTTILAISGSLRRQSTNTALLRAAGQLLPAGASLILHGLADIPMYDDDVRQQGYPAPVEALRRAVAAADAVLIATPEYNRSFSGVLKNALDWVSRPPAAPLAGKAVGVVGVSPGALGTGVAHYQLKHVLTAMGAFVVPGAEVMVGHSAQKFDTEGRLTDEATQKFLAAHLERLIDLARRLR</sequence>
<dbReference type="GO" id="GO:0016491">
    <property type="term" value="F:oxidoreductase activity"/>
    <property type="evidence" value="ECO:0007669"/>
    <property type="project" value="InterPro"/>
</dbReference>
<gene>
    <name evidence="2" type="ORF">BKE38_22235</name>
</gene>
<proteinExistence type="predicted"/>
<keyword evidence="3" id="KW-1185">Reference proteome</keyword>
<dbReference type="Pfam" id="PF03358">
    <property type="entry name" value="FMN_red"/>
    <property type="match status" value="1"/>
</dbReference>
<dbReference type="InterPro" id="IPR005025">
    <property type="entry name" value="FMN_Rdtase-like_dom"/>
</dbReference>